<proteinExistence type="predicted"/>
<reference evidence="2" key="2">
    <citation type="journal article" date="2024" name="Plant">
        <title>Genomic evolution and insights into agronomic trait innovations of Sesamum species.</title>
        <authorList>
            <person name="Miao H."/>
            <person name="Wang L."/>
            <person name="Qu L."/>
            <person name="Liu H."/>
            <person name="Sun Y."/>
            <person name="Le M."/>
            <person name="Wang Q."/>
            <person name="Wei S."/>
            <person name="Zheng Y."/>
            <person name="Lin W."/>
            <person name="Duan Y."/>
            <person name="Cao H."/>
            <person name="Xiong S."/>
            <person name="Wang X."/>
            <person name="Wei L."/>
            <person name="Li C."/>
            <person name="Ma Q."/>
            <person name="Ju M."/>
            <person name="Zhao R."/>
            <person name="Li G."/>
            <person name="Mu C."/>
            <person name="Tian Q."/>
            <person name="Mei H."/>
            <person name="Zhang T."/>
            <person name="Gao T."/>
            <person name="Zhang H."/>
        </authorList>
    </citation>
    <scope>NUCLEOTIDE SEQUENCE</scope>
    <source>
        <strain evidence="2">KEN1</strain>
    </source>
</reference>
<keyword evidence="1" id="KW-0472">Membrane</keyword>
<gene>
    <name evidence="2" type="ORF">Slati_0489300</name>
</gene>
<keyword evidence="1" id="KW-0812">Transmembrane</keyword>
<feature type="transmembrane region" description="Helical" evidence="1">
    <location>
        <begin position="12"/>
        <end position="33"/>
    </location>
</feature>
<protein>
    <submittedName>
        <fullName evidence="2">Uncharacterized protein</fullName>
    </submittedName>
</protein>
<keyword evidence="1" id="KW-1133">Transmembrane helix</keyword>
<sequence>MSAWVMGTVRGVYTIFTLCYAGFLSLKSIFGFLEGFSSLPSFLFSPRPSLLDTWASSILMYLAALTRRTSNLVAGFLANDLRKSPSINLCAKALALTSWVAEGTSKVAVLNLCR</sequence>
<organism evidence="2">
    <name type="scientific">Sesamum latifolium</name>
    <dbReference type="NCBI Taxonomy" id="2727402"/>
    <lineage>
        <taxon>Eukaryota</taxon>
        <taxon>Viridiplantae</taxon>
        <taxon>Streptophyta</taxon>
        <taxon>Embryophyta</taxon>
        <taxon>Tracheophyta</taxon>
        <taxon>Spermatophyta</taxon>
        <taxon>Magnoliopsida</taxon>
        <taxon>eudicotyledons</taxon>
        <taxon>Gunneridae</taxon>
        <taxon>Pentapetalae</taxon>
        <taxon>asterids</taxon>
        <taxon>lamiids</taxon>
        <taxon>Lamiales</taxon>
        <taxon>Pedaliaceae</taxon>
        <taxon>Sesamum</taxon>
    </lineage>
</organism>
<name>A0AAW2Y0J4_9LAMI</name>
<evidence type="ECO:0000313" key="2">
    <source>
        <dbReference type="EMBL" id="KAL0458621.1"/>
    </source>
</evidence>
<dbReference type="AlphaFoldDB" id="A0AAW2Y0J4"/>
<comment type="caution">
    <text evidence="2">The sequence shown here is derived from an EMBL/GenBank/DDBJ whole genome shotgun (WGS) entry which is preliminary data.</text>
</comment>
<reference evidence="2" key="1">
    <citation type="submission" date="2020-06" db="EMBL/GenBank/DDBJ databases">
        <authorList>
            <person name="Li T."/>
            <person name="Hu X."/>
            <person name="Zhang T."/>
            <person name="Song X."/>
            <person name="Zhang H."/>
            <person name="Dai N."/>
            <person name="Sheng W."/>
            <person name="Hou X."/>
            <person name="Wei L."/>
        </authorList>
    </citation>
    <scope>NUCLEOTIDE SEQUENCE</scope>
    <source>
        <strain evidence="2">KEN1</strain>
        <tissue evidence="2">Leaf</tissue>
    </source>
</reference>
<evidence type="ECO:0000256" key="1">
    <source>
        <dbReference type="SAM" id="Phobius"/>
    </source>
</evidence>
<accession>A0AAW2Y0J4</accession>
<dbReference type="EMBL" id="JACGWN010000002">
    <property type="protein sequence ID" value="KAL0458621.1"/>
    <property type="molecule type" value="Genomic_DNA"/>
</dbReference>